<organism evidence="5 6">
    <name type="scientific">Defluviitoga tunisiensis</name>
    <dbReference type="NCBI Taxonomy" id="1006576"/>
    <lineage>
        <taxon>Bacteria</taxon>
        <taxon>Thermotogati</taxon>
        <taxon>Thermotogota</taxon>
        <taxon>Thermotogae</taxon>
        <taxon>Petrotogales</taxon>
        <taxon>Petrotogaceae</taxon>
        <taxon>Defluviitoga</taxon>
    </lineage>
</organism>
<dbReference type="AlphaFoldDB" id="A0A0C7P3W1"/>
<protein>
    <recommendedName>
        <fullName evidence="4">Aminoglycoside N(3)-acetyltransferase</fullName>
        <ecNumber evidence="4">2.3.1.-</ecNumber>
    </recommendedName>
</protein>
<evidence type="ECO:0000256" key="3">
    <source>
        <dbReference type="ARBA" id="ARBA00023315"/>
    </source>
</evidence>
<accession>A0A0C7P3W1</accession>
<dbReference type="Pfam" id="PF02522">
    <property type="entry name" value="Antibiotic_NAT"/>
    <property type="match status" value="1"/>
</dbReference>
<name>A0A0C7P3W1_DEFTU</name>
<gene>
    <name evidence="5" type="ORF">DTL3_1735</name>
</gene>
<comment type="similarity">
    <text evidence="1 4">Belongs to the antibiotic N-acetyltransferase family.</text>
</comment>
<comment type="catalytic activity">
    <reaction evidence="4">
        <text>a 2-deoxystreptamine antibiotic + acetyl-CoA = an N(3)-acetyl-2-deoxystreptamine antibiotic + CoA + H(+)</text>
        <dbReference type="Rhea" id="RHEA:12665"/>
        <dbReference type="ChEBI" id="CHEBI:15378"/>
        <dbReference type="ChEBI" id="CHEBI:57287"/>
        <dbReference type="ChEBI" id="CHEBI:57288"/>
        <dbReference type="ChEBI" id="CHEBI:57921"/>
        <dbReference type="ChEBI" id="CHEBI:77452"/>
        <dbReference type="EC" id="2.3.1.81"/>
    </reaction>
</comment>
<dbReference type="InterPro" id="IPR028345">
    <property type="entry name" value="Antibiotic_NAT-like"/>
</dbReference>
<dbReference type="EMBL" id="LN824141">
    <property type="protein sequence ID" value="CEP79020.1"/>
    <property type="molecule type" value="Genomic_DNA"/>
</dbReference>
<evidence type="ECO:0000256" key="2">
    <source>
        <dbReference type="ARBA" id="ARBA00022679"/>
    </source>
</evidence>
<proteinExistence type="inferred from homology"/>
<dbReference type="OrthoDB" id="7330654at2"/>
<evidence type="ECO:0000256" key="1">
    <source>
        <dbReference type="ARBA" id="ARBA00006383"/>
    </source>
</evidence>
<sequence>MLKINILDLLNTFESIGIRKGDTLLVHSSLSSFGYVEGGTQTVIEALLASVGISGNVFVPTLTGKPSDGPTNPPVFDVKKSPCWTGRIPSEFMKLPDAKRSLHPTHSVAGIGPLVDYLIKGHEDSLTPCGKDSPYIKIAEIGGYILLLGVTMDSNTTIHSAEELANVSYHLQKEKAECTIIDHSGNILKRKLYLHRWGTPRYFQKIEEPLENLHILTQTRCGNSVIRLIKSMPMIEWLYKKLIQNPEYLIKES</sequence>
<reference evidence="6" key="1">
    <citation type="submission" date="2014-11" db="EMBL/GenBank/DDBJ databases">
        <authorList>
            <person name="Wibberg D."/>
        </authorList>
    </citation>
    <scope>NUCLEOTIDE SEQUENCE [LARGE SCALE GENOMIC DNA]</scope>
    <source>
        <strain evidence="6">L3</strain>
    </source>
</reference>
<evidence type="ECO:0000256" key="4">
    <source>
        <dbReference type="RuleBase" id="RU365031"/>
    </source>
</evidence>
<keyword evidence="3 4" id="KW-0012">Acyltransferase</keyword>
<dbReference type="PANTHER" id="PTHR11104:SF0">
    <property type="entry name" value="SPBETA PROPHAGE-DERIVED AMINOGLYCOSIDE N(3')-ACETYLTRANSFERASE-LIKE PROTEIN YOKD"/>
    <property type="match status" value="1"/>
</dbReference>
<dbReference type="GO" id="GO:0046677">
    <property type="term" value="P:response to antibiotic"/>
    <property type="evidence" value="ECO:0007669"/>
    <property type="project" value="UniProtKB-KW"/>
</dbReference>
<dbReference type="InterPro" id="IPR003679">
    <property type="entry name" value="Amioglycoside_AcTrfase"/>
</dbReference>
<dbReference type="PANTHER" id="PTHR11104">
    <property type="entry name" value="AMINOGLYCOSIDE N3-ACETYLTRANSFERASE"/>
    <property type="match status" value="1"/>
</dbReference>
<evidence type="ECO:0000313" key="5">
    <source>
        <dbReference type="EMBL" id="CEP79020.1"/>
    </source>
</evidence>
<keyword evidence="6" id="KW-1185">Reference proteome</keyword>
<dbReference type="Proteomes" id="UP000032809">
    <property type="component" value="Chromosome I"/>
</dbReference>
<keyword evidence="2 4" id="KW-0808">Transferase</keyword>
<dbReference type="EC" id="2.3.1.-" evidence="4"/>
<dbReference type="KEGG" id="dtn:DTL3_1735"/>
<dbReference type="SUPFAM" id="SSF110710">
    <property type="entry name" value="TTHA0583/YokD-like"/>
    <property type="match status" value="1"/>
</dbReference>
<dbReference type="STRING" id="1006576.DTL3_1735"/>
<dbReference type="GO" id="GO:0046353">
    <property type="term" value="F:aminoglycoside 3-N-acetyltransferase activity"/>
    <property type="evidence" value="ECO:0007669"/>
    <property type="project" value="UniProtKB-EC"/>
</dbReference>
<evidence type="ECO:0000313" key="6">
    <source>
        <dbReference type="Proteomes" id="UP000032809"/>
    </source>
</evidence>
<dbReference type="HOGENOM" id="CLU_060091_0_0_0"/>
<keyword evidence="4" id="KW-0046">Antibiotic resistance</keyword>